<organism evidence="1 2">
    <name type="scientific">Kingdonia uniflora</name>
    <dbReference type="NCBI Taxonomy" id="39325"/>
    <lineage>
        <taxon>Eukaryota</taxon>
        <taxon>Viridiplantae</taxon>
        <taxon>Streptophyta</taxon>
        <taxon>Embryophyta</taxon>
        <taxon>Tracheophyta</taxon>
        <taxon>Spermatophyta</taxon>
        <taxon>Magnoliopsida</taxon>
        <taxon>Ranunculales</taxon>
        <taxon>Circaeasteraceae</taxon>
        <taxon>Kingdonia</taxon>
    </lineage>
</organism>
<gene>
    <name evidence="1" type="ORF">GIB67_041320</name>
</gene>
<name>A0A7J7NIP9_9MAGN</name>
<accession>A0A7J7NIP9</accession>
<evidence type="ECO:0000313" key="2">
    <source>
        <dbReference type="Proteomes" id="UP000541444"/>
    </source>
</evidence>
<reference evidence="1 2" key="1">
    <citation type="journal article" date="2020" name="IScience">
        <title>Genome Sequencing of the Endangered Kingdonia uniflora (Circaeasteraceae, Ranunculales) Reveals Potential Mechanisms of Evolutionary Specialization.</title>
        <authorList>
            <person name="Sun Y."/>
            <person name="Deng T."/>
            <person name="Zhang A."/>
            <person name="Moore M.J."/>
            <person name="Landis J.B."/>
            <person name="Lin N."/>
            <person name="Zhang H."/>
            <person name="Zhang X."/>
            <person name="Huang J."/>
            <person name="Zhang X."/>
            <person name="Sun H."/>
            <person name="Wang H."/>
        </authorList>
    </citation>
    <scope>NUCLEOTIDE SEQUENCE [LARGE SCALE GENOMIC DNA]</scope>
    <source>
        <strain evidence="1">TB1705</strain>
        <tissue evidence="1">Leaf</tissue>
    </source>
</reference>
<sequence>MFQYGGLLIRSIRPVTETYNIAVQINSFSDGSLIEIINSIWQRCAIHLFKYSKMSPYGRLLIRSI</sequence>
<keyword evidence="2" id="KW-1185">Reference proteome</keyword>
<evidence type="ECO:0000313" key="1">
    <source>
        <dbReference type="EMBL" id="KAF6167065.1"/>
    </source>
</evidence>
<proteinExistence type="predicted"/>
<dbReference type="AlphaFoldDB" id="A0A7J7NIP9"/>
<dbReference type="Proteomes" id="UP000541444">
    <property type="component" value="Unassembled WGS sequence"/>
</dbReference>
<comment type="caution">
    <text evidence="1">The sequence shown here is derived from an EMBL/GenBank/DDBJ whole genome shotgun (WGS) entry which is preliminary data.</text>
</comment>
<dbReference type="EMBL" id="JACGCM010000766">
    <property type="protein sequence ID" value="KAF6167065.1"/>
    <property type="molecule type" value="Genomic_DNA"/>
</dbReference>
<protein>
    <submittedName>
        <fullName evidence="1">Uncharacterized protein</fullName>
    </submittedName>
</protein>